<dbReference type="Proteomes" id="UP001187531">
    <property type="component" value="Unassembled WGS sequence"/>
</dbReference>
<evidence type="ECO:0000259" key="3">
    <source>
        <dbReference type="Pfam" id="PF17408"/>
    </source>
</evidence>
<gene>
    <name evidence="4" type="ORF">QYM36_010208</name>
</gene>
<accession>A0AA88L3P1</accession>
<dbReference type="Pfam" id="PF05292">
    <property type="entry name" value="MCD"/>
    <property type="match status" value="1"/>
</dbReference>
<evidence type="ECO:0000259" key="2">
    <source>
        <dbReference type="Pfam" id="PF05292"/>
    </source>
</evidence>
<dbReference type="Gene3D" id="1.20.140.90">
    <property type="entry name" value="Malonyl-CoA decarboxylase, oligemerization domain"/>
    <property type="match status" value="1"/>
</dbReference>
<feature type="domain" description="Malonyl-CoA decarboxylase C-terminal" evidence="2">
    <location>
        <begin position="207"/>
        <end position="482"/>
    </location>
</feature>
<reference evidence="4" key="1">
    <citation type="submission" date="2023-07" db="EMBL/GenBank/DDBJ databases">
        <title>Chromosome-level genome assembly of Artemia franciscana.</title>
        <authorList>
            <person name="Jo E."/>
        </authorList>
    </citation>
    <scope>NUCLEOTIDE SEQUENCE</scope>
    <source>
        <tissue evidence="4">Whole body</tissue>
    </source>
</reference>
<feature type="coiled-coil region" evidence="1">
    <location>
        <begin position="116"/>
        <end position="143"/>
    </location>
</feature>
<dbReference type="AlphaFoldDB" id="A0AA88L3P1"/>
<keyword evidence="5" id="KW-1185">Reference proteome</keyword>
<protein>
    <recommendedName>
        <fullName evidence="6">Malonyl-CoA decarboxylase</fullName>
    </recommendedName>
</protein>
<dbReference type="GO" id="GO:0005759">
    <property type="term" value="C:mitochondrial matrix"/>
    <property type="evidence" value="ECO:0007669"/>
    <property type="project" value="TreeGrafter"/>
</dbReference>
<dbReference type="Pfam" id="PF17408">
    <property type="entry name" value="MCD_N"/>
    <property type="match status" value="1"/>
</dbReference>
<dbReference type="InterPro" id="IPR042303">
    <property type="entry name" value="Malonyl_CoA_deC_C_sf"/>
</dbReference>
<sequence length="522" mass="59946">MVYLRILKNLNRFSNVIRHSQILPMAASTHLSNLTTDKLDDDKRASYNLDTMLEPNFKVAESVLKDLVSSELATSYFIEKKVREFCQLYRSFSDDQKGALLVTLCRNFGLEHKKVMSAAENLLQEKEDNIMALLRLEERLKDLLSPKYNWIFAQIGKIDGGVKFLVDMRADLLCSISREDGGIDLLPSMRSMNNALRDLLVLWFSVGFLNLEIITWKSPCEMLEKISEYEAVHPIRNWTDLKRRVGAYRRCFVFTHNAMPSEPIVILHVALTDNIPSSMREIVQTPKMMSVDSVMSSTGFKPEEDVRSSNSAIFYSITSTQKGLQGIELGTYLIKRVVHEIQQEMPNVKVFSTLSPIPGFKMWLISQIKEAEKGCCRVFTEEEQVNLVEHFGPPDRFYCSFRYMLGNGSWIQDDSLVQILEIPLMRMCAQYLFLEKRRGLALDSVANFHLRNGAVMWRINWKADLSPRGLGNSCGIMVNYRYFLEDCDENSSKYLRKRTIATSEQVEHLANESVQVKTSSKL</sequence>
<dbReference type="FunFam" id="3.40.630.150:FF:000001">
    <property type="entry name" value="Malonyl-CoA decarboxylase, mitochondrial"/>
    <property type="match status" value="1"/>
</dbReference>
<dbReference type="InterPro" id="IPR038351">
    <property type="entry name" value="MCD_N_sf"/>
</dbReference>
<organism evidence="4 5">
    <name type="scientific">Artemia franciscana</name>
    <name type="common">Brine shrimp</name>
    <name type="synonym">Artemia sanfranciscana</name>
    <dbReference type="NCBI Taxonomy" id="6661"/>
    <lineage>
        <taxon>Eukaryota</taxon>
        <taxon>Metazoa</taxon>
        <taxon>Ecdysozoa</taxon>
        <taxon>Arthropoda</taxon>
        <taxon>Crustacea</taxon>
        <taxon>Branchiopoda</taxon>
        <taxon>Anostraca</taxon>
        <taxon>Artemiidae</taxon>
        <taxon>Artemia</taxon>
    </lineage>
</organism>
<evidence type="ECO:0000313" key="4">
    <source>
        <dbReference type="EMBL" id="KAK2715542.1"/>
    </source>
</evidence>
<evidence type="ECO:0000256" key="1">
    <source>
        <dbReference type="SAM" id="Coils"/>
    </source>
</evidence>
<name>A0AA88L3P1_ARTSF</name>
<comment type="caution">
    <text evidence="4">The sequence shown here is derived from an EMBL/GenBank/DDBJ whole genome shotgun (WGS) entry which is preliminary data.</text>
</comment>
<dbReference type="GO" id="GO:0006085">
    <property type="term" value="P:acetyl-CoA biosynthetic process"/>
    <property type="evidence" value="ECO:0007669"/>
    <property type="project" value="TreeGrafter"/>
</dbReference>
<keyword evidence="1" id="KW-0175">Coiled coil</keyword>
<dbReference type="Gene3D" id="3.40.630.150">
    <property type="entry name" value="Malonyl-CoA decarboxylase, catalytic domain"/>
    <property type="match status" value="1"/>
</dbReference>
<dbReference type="InterPro" id="IPR038917">
    <property type="entry name" value="Malonyl_CoA_deC"/>
</dbReference>
<proteinExistence type="predicted"/>
<dbReference type="EMBL" id="JAVRJZ010000012">
    <property type="protein sequence ID" value="KAK2715542.1"/>
    <property type="molecule type" value="Genomic_DNA"/>
</dbReference>
<dbReference type="PANTHER" id="PTHR28641">
    <property type="match status" value="1"/>
</dbReference>
<dbReference type="GO" id="GO:0005782">
    <property type="term" value="C:peroxisomal matrix"/>
    <property type="evidence" value="ECO:0007669"/>
    <property type="project" value="TreeGrafter"/>
</dbReference>
<feature type="domain" description="Malonyl-CoA decarboxylase N-terminal" evidence="3">
    <location>
        <begin position="108"/>
        <end position="204"/>
    </location>
</feature>
<dbReference type="PANTHER" id="PTHR28641:SF1">
    <property type="entry name" value="MALONYL-COA DECARBOXYLASE, MITOCHONDRIAL"/>
    <property type="match status" value="1"/>
</dbReference>
<dbReference type="GO" id="GO:0050080">
    <property type="term" value="F:malonyl-CoA decarboxylase activity"/>
    <property type="evidence" value="ECO:0007669"/>
    <property type="project" value="InterPro"/>
</dbReference>
<dbReference type="GO" id="GO:2001294">
    <property type="term" value="P:malonyl-CoA catabolic process"/>
    <property type="evidence" value="ECO:0007669"/>
    <property type="project" value="TreeGrafter"/>
</dbReference>
<evidence type="ECO:0008006" key="6">
    <source>
        <dbReference type="Google" id="ProtNLM"/>
    </source>
</evidence>
<dbReference type="InterPro" id="IPR007956">
    <property type="entry name" value="Malonyl_CoA_deC_C"/>
</dbReference>
<dbReference type="GO" id="GO:0006633">
    <property type="term" value="P:fatty acid biosynthetic process"/>
    <property type="evidence" value="ECO:0007669"/>
    <property type="project" value="InterPro"/>
</dbReference>
<evidence type="ECO:0000313" key="5">
    <source>
        <dbReference type="Proteomes" id="UP001187531"/>
    </source>
</evidence>
<dbReference type="InterPro" id="IPR035372">
    <property type="entry name" value="MCD_N"/>
</dbReference>